<feature type="region of interest" description="Disordered" evidence="5">
    <location>
        <begin position="158"/>
        <end position="183"/>
    </location>
</feature>
<dbReference type="SUPFAM" id="SSF54768">
    <property type="entry name" value="dsRNA-binding domain-like"/>
    <property type="match status" value="1"/>
</dbReference>
<dbReference type="Gene3D" id="3.30.390.80">
    <property type="entry name" value="DNA repair protein Rad52/59/22"/>
    <property type="match status" value="1"/>
</dbReference>
<gene>
    <name evidence="7" type="primary">LOC100647655</name>
</gene>
<keyword evidence="4" id="KW-0234">DNA repair</keyword>
<dbReference type="GO" id="GO:0045002">
    <property type="term" value="P:double-strand break repair via single-strand annealing"/>
    <property type="evidence" value="ECO:0007669"/>
    <property type="project" value="TreeGrafter"/>
</dbReference>
<sequence length="295" mass="33189">MINAINYPSCIKIPSTNSKQSMTNTLPQQLDLVKALALNNDLILLANQIFGEGKWSHNITSQTIDFIETFMGKYVCGCVTLLKVQLKDGTFHEDMGYCCTEGAMKGLTIHCARIGSLTDAFKRVLSCFGKEINTEIQNLSKKLSNSDTVADSIFNETEDKTSETKMPEPCARSTPFISKNDKEKQKAEDVLKSKCPNVAKEQVSVGQTVASSVGQPEQYIKTSSEMKSHVHPSIPGNQKEQNNIEIGDSKSASEEELLRMERKRKQMEKQAEYKRLMKEREQQKTNQNKKSNTRY</sequence>
<feature type="region of interest" description="Disordered" evidence="5">
    <location>
        <begin position="228"/>
        <end position="295"/>
    </location>
</feature>
<comment type="similarity">
    <text evidence="1">Belongs to the RAD52 family.</text>
</comment>
<protein>
    <submittedName>
        <fullName evidence="7">DNA repair protein RAD52 homolog</fullName>
    </submittedName>
</protein>
<evidence type="ECO:0000256" key="5">
    <source>
        <dbReference type="SAM" id="MobiDB-lite"/>
    </source>
</evidence>
<evidence type="ECO:0000313" key="7">
    <source>
        <dbReference type="RefSeq" id="XP_048261617.1"/>
    </source>
</evidence>
<feature type="compositionally biased region" description="Basic and acidic residues" evidence="5">
    <location>
        <begin position="267"/>
        <end position="283"/>
    </location>
</feature>
<dbReference type="GO" id="GO:0000724">
    <property type="term" value="P:double-strand break repair via homologous recombination"/>
    <property type="evidence" value="ECO:0007669"/>
    <property type="project" value="TreeGrafter"/>
</dbReference>
<dbReference type="InterPro" id="IPR042525">
    <property type="entry name" value="Rad52_Rad59_Rad22_sf"/>
</dbReference>
<keyword evidence="3" id="KW-0233">DNA recombination</keyword>
<accession>A0A9C6W4Q6</accession>
<dbReference type="KEGG" id="bter:100647655"/>
<evidence type="ECO:0000256" key="1">
    <source>
        <dbReference type="ARBA" id="ARBA00006638"/>
    </source>
</evidence>
<keyword evidence="6" id="KW-1185">Reference proteome</keyword>
<proteinExistence type="inferred from homology"/>
<dbReference type="Proteomes" id="UP000835206">
    <property type="component" value="Chromosome 5"/>
</dbReference>
<organism evidence="6 7">
    <name type="scientific">Bombus terrestris</name>
    <name type="common">Buff-tailed bumblebee</name>
    <name type="synonym">Apis terrestris</name>
    <dbReference type="NCBI Taxonomy" id="30195"/>
    <lineage>
        <taxon>Eukaryota</taxon>
        <taxon>Metazoa</taxon>
        <taxon>Ecdysozoa</taxon>
        <taxon>Arthropoda</taxon>
        <taxon>Hexapoda</taxon>
        <taxon>Insecta</taxon>
        <taxon>Pterygota</taxon>
        <taxon>Neoptera</taxon>
        <taxon>Endopterygota</taxon>
        <taxon>Hymenoptera</taxon>
        <taxon>Apocrita</taxon>
        <taxon>Aculeata</taxon>
        <taxon>Apoidea</taxon>
        <taxon>Anthophila</taxon>
        <taxon>Apidae</taxon>
        <taxon>Bombus</taxon>
        <taxon>Bombus</taxon>
    </lineage>
</organism>
<name>A0A9C6W4Q6_BOMTE</name>
<dbReference type="GeneID" id="100647655"/>
<dbReference type="OrthoDB" id="206565at2759"/>
<dbReference type="Pfam" id="PF04098">
    <property type="entry name" value="Rad52_Rad22"/>
    <property type="match status" value="1"/>
</dbReference>
<evidence type="ECO:0000313" key="6">
    <source>
        <dbReference type="Proteomes" id="UP000835206"/>
    </source>
</evidence>
<dbReference type="GO" id="GO:0006312">
    <property type="term" value="P:mitotic recombination"/>
    <property type="evidence" value="ECO:0007669"/>
    <property type="project" value="TreeGrafter"/>
</dbReference>
<feature type="compositionally biased region" description="Polar residues" evidence="5">
    <location>
        <begin position="235"/>
        <end position="244"/>
    </location>
</feature>
<feature type="compositionally biased region" description="Polar residues" evidence="5">
    <location>
        <begin position="284"/>
        <end position="295"/>
    </location>
</feature>
<keyword evidence="2" id="KW-0227">DNA damage</keyword>
<dbReference type="AlphaFoldDB" id="A0A9C6W4Q6"/>
<reference evidence="7" key="1">
    <citation type="submission" date="2025-08" db="UniProtKB">
        <authorList>
            <consortium name="RefSeq"/>
        </authorList>
    </citation>
    <scope>IDENTIFICATION</scope>
</reference>
<feature type="compositionally biased region" description="Basic and acidic residues" evidence="5">
    <location>
        <begin position="247"/>
        <end position="260"/>
    </location>
</feature>
<evidence type="ECO:0000256" key="2">
    <source>
        <dbReference type="ARBA" id="ARBA00022763"/>
    </source>
</evidence>
<dbReference type="InterPro" id="IPR007232">
    <property type="entry name" value="Rad52_Rad59_Rad22"/>
</dbReference>
<evidence type="ECO:0000256" key="3">
    <source>
        <dbReference type="ARBA" id="ARBA00023172"/>
    </source>
</evidence>
<dbReference type="GO" id="GO:0005634">
    <property type="term" value="C:nucleus"/>
    <property type="evidence" value="ECO:0007669"/>
    <property type="project" value="TreeGrafter"/>
</dbReference>
<evidence type="ECO:0000256" key="4">
    <source>
        <dbReference type="ARBA" id="ARBA00023204"/>
    </source>
</evidence>
<dbReference type="PANTHER" id="PTHR12132">
    <property type="entry name" value="DNA REPAIR AND RECOMBINATION PROTEIN RAD52, RAD59"/>
    <property type="match status" value="1"/>
</dbReference>
<dbReference type="RefSeq" id="XP_048261617.1">
    <property type="nucleotide sequence ID" value="XM_048405660.1"/>
</dbReference>
<dbReference type="PANTHER" id="PTHR12132:SF1">
    <property type="entry name" value="DNA REPAIR PROTEIN RAD52 HOMOLOG"/>
    <property type="match status" value="1"/>
</dbReference>
<dbReference type="InterPro" id="IPR041247">
    <property type="entry name" value="Rad52_fam"/>
</dbReference>